<sequence>MGVRVEQPRSDELSTSVHHRRPAQGLDVALGGGGALCARELGRAADERHPRAQRECHRLSQDERLSRSGGLETSRGQTSGLPGRRPGRGRGERFGGHGRRLGSSSTAAKRRSHARGEVASALQHGWAQPPRAFAPLRRGDAPAGGWGSPHDVDSAGGRIGGGHVAVDPGERLGPETKARAYRHAAGAERNAEMKDLRSSAPGWAGTAASSMTAFLDEGGSPGGVGLLRAPSVRRPLRLLRGGSRVSGAQESQPSWECRWLPAVTGLPAARAARQQERPQRGGERTAALSIAPLLGLGRAWLRGSATGLRPSERSQLAWLRGATPLGRRAGWSPARPVAPARHEGTAGRELASAGSRRELRG</sequence>
<organism evidence="2 3">
    <name type="scientific">Sorangium cellulosum</name>
    <name type="common">Polyangium cellulosum</name>
    <dbReference type="NCBI Taxonomy" id="56"/>
    <lineage>
        <taxon>Bacteria</taxon>
        <taxon>Pseudomonadati</taxon>
        <taxon>Myxococcota</taxon>
        <taxon>Polyangia</taxon>
        <taxon>Polyangiales</taxon>
        <taxon>Polyangiaceae</taxon>
        <taxon>Sorangium</taxon>
    </lineage>
</organism>
<feature type="region of interest" description="Disordered" evidence="1">
    <location>
        <begin position="44"/>
        <end position="148"/>
    </location>
</feature>
<feature type="region of interest" description="Disordered" evidence="1">
    <location>
        <begin position="326"/>
        <end position="361"/>
    </location>
</feature>
<feature type="compositionally biased region" description="Basic and acidic residues" evidence="1">
    <location>
        <begin position="1"/>
        <end position="12"/>
    </location>
</feature>
<gene>
    <name evidence="2" type="ORF">SOCE836_089010</name>
</gene>
<proteinExistence type="predicted"/>
<accession>A0A4V0NHH5</accession>
<feature type="compositionally biased region" description="Basic and acidic residues" evidence="1">
    <location>
        <begin position="44"/>
        <end position="66"/>
    </location>
</feature>
<evidence type="ECO:0000256" key="1">
    <source>
        <dbReference type="SAM" id="MobiDB-lite"/>
    </source>
</evidence>
<dbReference type="EMBL" id="CP012672">
    <property type="protein sequence ID" value="AUX36692.1"/>
    <property type="molecule type" value="Genomic_DNA"/>
</dbReference>
<evidence type="ECO:0000313" key="2">
    <source>
        <dbReference type="EMBL" id="AUX36692.1"/>
    </source>
</evidence>
<dbReference type="Proteomes" id="UP000295497">
    <property type="component" value="Chromosome"/>
</dbReference>
<reference evidence="2 3" key="1">
    <citation type="submission" date="2015-09" db="EMBL/GenBank/DDBJ databases">
        <title>Sorangium comparison.</title>
        <authorList>
            <person name="Zaburannyi N."/>
            <person name="Bunk B."/>
            <person name="Overmann J."/>
            <person name="Mueller R."/>
        </authorList>
    </citation>
    <scope>NUCLEOTIDE SEQUENCE [LARGE SCALE GENOMIC DNA]</scope>
    <source>
        <strain evidence="2 3">So ce836</strain>
    </source>
</reference>
<name>A0A4V0NHH5_SORCE</name>
<feature type="region of interest" description="Disordered" evidence="1">
    <location>
        <begin position="1"/>
        <end position="31"/>
    </location>
</feature>
<dbReference type="AlphaFoldDB" id="A0A4V0NHH5"/>
<protein>
    <submittedName>
        <fullName evidence="2">Uncharacterized protein</fullName>
    </submittedName>
</protein>
<evidence type="ECO:0000313" key="3">
    <source>
        <dbReference type="Proteomes" id="UP000295497"/>
    </source>
</evidence>